<reference evidence="2" key="1">
    <citation type="submission" date="2022-11" db="UniProtKB">
        <authorList>
            <consortium name="WormBaseParasite"/>
        </authorList>
    </citation>
    <scope>IDENTIFICATION</scope>
</reference>
<proteinExistence type="predicted"/>
<name>A0AC35FUB7_9BILA</name>
<dbReference type="Proteomes" id="UP000887580">
    <property type="component" value="Unplaced"/>
</dbReference>
<evidence type="ECO:0000313" key="1">
    <source>
        <dbReference type="Proteomes" id="UP000887580"/>
    </source>
</evidence>
<dbReference type="WBParaSite" id="PS1159_v2.g20447.t1">
    <property type="protein sequence ID" value="PS1159_v2.g20447.t1"/>
    <property type="gene ID" value="PS1159_v2.g20447"/>
</dbReference>
<evidence type="ECO:0000313" key="2">
    <source>
        <dbReference type="WBParaSite" id="PS1159_v2.g20447.t1"/>
    </source>
</evidence>
<organism evidence="1 2">
    <name type="scientific">Panagrolaimus sp. PS1159</name>
    <dbReference type="NCBI Taxonomy" id="55785"/>
    <lineage>
        <taxon>Eukaryota</taxon>
        <taxon>Metazoa</taxon>
        <taxon>Ecdysozoa</taxon>
        <taxon>Nematoda</taxon>
        <taxon>Chromadorea</taxon>
        <taxon>Rhabditida</taxon>
        <taxon>Tylenchina</taxon>
        <taxon>Panagrolaimomorpha</taxon>
        <taxon>Panagrolaimoidea</taxon>
        <taxon>Panagrolaimidae</taxon>
        <taxon>Panagrolaimus</taxon>
    </lineage>
</organism>
<sequence length="165" mass="18141">MYQRISVLLTFSLFIFATTFSLTFAQSGFDTSECGKTKHCISVPSNCHEHSNEECQYMISHAPLTDGKSVIIELYDNLMGDEPVVACIANPNGNTLLSYSYNKGKSNQPNVGVDKSDAELIESVVTDDVIYCKIRQATQPSNEALPNLNSNYQLLVAHGPRQTNG</sequence>
<accession>A0AC35FUB7</accession>
<protein>
    <submittedName>
        <fullName evidence="2">Uncharacterized protein</fullName>
    </submittedName>
</protein>